<evidence type="ECO:0000256" key="1">
    <source>
        <dbReference type="ARBA" id="ARBA00023015"/>
    </source>
</evidence>
<evidence type="ECO:0000256" key="2">
    <source>
        <dbReference type="ARBA" id="ARBA00023125"/>
    </source>
</evidence>
<evidence type="ECO:0000313" key="6">
    <source>
        <dbReference type="Proteomes" id="UP000287547"/>
    </source>
</evidence>
<keyword evidence="2" id="KW-0238">DNA-binding</keyword>
<dbReference type="GO" id="GO:0043565">
    <property type="term" value="F:sequence-specific DNA binding"/>
    <property type="evidence" value="ECO:0007669"/>
    <property type="project" value="InterPro"/>
</dbReference>
<dbReference type="PANTHER" id="PTHR46796:SF6">
    <property type="entry name" value="ARAC SUBFAMILY"/>
    <property type="match status" value="1"/>
</dbReference>
<accession>A0A428ZU80</accession>
<dbReference type="InterPro" id="IPR018060">
    <property type="entry name" value="HTH_AraC"/>
</dbReference>
<name>A0A428ZU80_KIBAR</name>
<dbReference type="SMART" id="SM00342">
    <property type="entry name" value="HTH_ARAC"/>
    <property type="match status" value="1"/>
</dbReference>
<keyword evidence="3" id="KW-0804">Transcription</keyword>
<feature type="domain" description="HTH araC/xylS-type" evidence="4">
    <location>
        <begin position="175"/>
        <end position="273"/>
    </location>
</feature>
<dbReference type="PROSITE" id="PS00041">
    <property type="entry name" value="HTH_ARAC_FAMILY_1"/>
    <property type="match status" value="1"/>
</dbReference>
<dbReference type="InterPro" id="IPR018062">
    <property type="entry name" value="HTH_AraC-typ_CS"/>
</dbReference>
<sequence>MAREPGGRYLQRREYHWPGLGLELAKWRSGPATQGLCHQKDHLVFVTLSGTTAHTKASIEGGDHYVGADFPGAVSFIPAGRLREATHGSGELDYVTIHLAAKEDADYAGFTNQPDPLIRQLAIALREEARGGWAAGRMFVESVAMTLSLHLLRHYSDRAPRIPSRPAGLTGARLRTVVDYIAAHLHDDLRIDALVGVAGMDRFHFSRAFKQATGLPPHRYVIERRVAHAAELLTRSNLPIAEIAHHVGLSSQSHLTTVFRKVMGDTPHAYRTRR</sequence>
<dbReference type="Pfam" id="PF12833">
    <property type="entry name" value="HTH_18"/>
    <property type="match status" value="1"/>
</dbReference>
<protein>
    <submittedName>
        <fullName evidence="5">AraC family transcriptional regulator</fullName>
    </submittedName>
</protein>
<proteinExistence type="predicted"/>
<dbReference type="PROSITE" id="PS01124">
    <property type="entry name" value="HTH_ARAC_FAMILY_2"/>
    <property type="match status" value="1"/>
</dbReference>
<dbReference type="AlphaFoldDB" id="A0A428ZU80"/>
<evidence type="ECO:0000256" key="3">
    <source>
        <dbReference type="ARBA" id="ARBA00023163"/>
    </source>
</evidence>
<dbReference type="InterPro" id="IPR050204">
    <property type="entry name" value="AraC_XylS_family_regulators"/>
</dbReference>
<dbReference type="SUPFAM" id="SSF46689">
    <property type="entry name" value="Homeodomain-like"/>
    <property type="match status" value="2"/>
</dbReference>
<dbReference type="Proteomes" id="UP000287547">
    <property type="component" value="Unassembled WGS sequence"/>
</dbReference>
<dbReference type="RefSeq" id="WP_051793659.1">
    <property type="nucleotide sequence ID" value="NZ_QHKI01000001.1"/>
</dbReference>
<evidence type="ECO:0000313" key="5">
    <source>
        <dbReference type="EMBL" id="RSM91592.1"/>
    </source>
</evidence>
<dbReference type="GO" id="GO:0003700">
    <property type="term" value="F:DNA-binding transcription factor activity"/>
    <property type="evidence" value="ECO:0007669"/>
    <property type="project" value="InterPro"/>
</dbReference>
<dbReference type="Gene3D" id="1.10.10.60">
    <property type="entry name" value="Homeodomain-like"/>
    <property type="match status" value="2"/>
</dbReference>
<evidence type="ECO:0000259" key="4">
    <source>
        <dbReference type="PROSITE" id="PS01124"/>
    </source>
</evidence>
<reference evidence="5 6" key="1">
    <citation type="submission" date="2018-05" db="EMBL/GenBank/DDBJ databases">
        <title>Evolution of GPA BGCs.</title>
        <authorList>
            <person name="Waglechner N."/>
            <person name="Wright G.D."/>
        </authorList>
    </citation>
    <scope>NUCLEOTIDE SEQUENCE [LARGE SCALE GENOMIC DNA]</scope>
    <source>
        <strain evidence="5 6">A82846</strain>
    </source>
</reference>
<dbReference type="OrthoDB" id="2060755at2"/>
<keyword evidence="1" id="KW-0805">Transcription regulation</keyword>
<dbReference type="EMBL" id="QHKI01000001">
    <property type="protein sequence ID" value="RSM91592.1"/>
    <property type="molecule type" value="Genomic_DNA"/>
</dbReference>
<comment type="caution">
    <text evidence="5">The sequence shown here is derived from an EMBL/GenBank/DDBJ whole genome shotgun (WGS) entry which is preliminary data.</text>
</comment>
<dbReference type="PANTHER" id="PTHR46796">
    <property type="entry name" value="HTH-TYPE TRANSCRIPTIONAL ACTIVATOR RHAS-RELATED"/>
    <property type="match status" value="1"/>
</dbReference>
<dbReference type="InterPro" id="IPR009057">
    <property type="entry name" value="Homeodomain-like_sf"/>
</dbReference>
<organism evidence="5 6">
    <name type="scientific">Kibdelosporangium aridum</name>
    <dbReference type="NCBI Taxonomy" id="2030"/>
    <lineage>
        <taxon>Bacteria</taxon>
        <taxon>Bacillati</taxon>
        <taxon>Actinomycetota</taxon>
        <taxon>Actinomycetes</taxon>
        <taxon>Pseudonocardiales</taxon>
        <taxon>Pseudonocardiaceae</taxon>
        <taxon>Kibdelosporangium</taxon>
    </lineage>
</organism>
<gene>
    <name evidence="5" type="ORF">DMH04_00950</name>
</gene>